<reference evidence="17" key="2">
    <citation type="journal article" date="2016" name="Sci. Rep.">
        <title>Dictyocaulus viviparus genome, variome and transcriptome elucidate lungworm biology and support future intervention.</title>
        <authorList>
            <person name="McNulty S.N."/>
            <person name="Strube C."/>
            <person name="Rosa B.A."/>
            <person name="Martin J.C."/>
            <person name="Tyagi R."/>
            <person name="Choi Y.J."/>
            <person name="Wang Q."/>
            <person name="Hallsworth Pepin K."/>
            <person name="Zhang X."/>
            <person name="Ozersky P."/>
            <person name="Wilson R.K."/>
            <person name="Sternberg P.W."/>
            <person name="Gasser R.B."/>
            <person name="Mitreva M."/>
        </authorList>
    </citation>
    <scope>NUCLEOTIDE SEQUENCE [LARGE SCALE GENOMIC DNA]</scope>
    <source>
        <strain evidence="17">HannoverDv2000</strain>
    </source>
</reference>
<accession>A0A0D8XSG2</accession>
<dbReference type="STRING" id="29172.A0A0D8XSG2"/>
<evidence type="ECO:0000256" key="8">
    <source>
        <dbReference type="ARBA" id="ARBA00023065"/>
    </source>
</evidence>
<keyword evidence="8 13" id="KW-0406">Ion transport</keyword>
<dbReference type="Pfam" id="PF00858">
    <property type="entry name" value="ASC"/>
    <property type="match status" value="1"/>
</dbReference>
<evidence type="ECO:0000256" key="5">
    <source>
        <dbReference type="ARBA" id="ARBA00022692"/>
    </source>
</evidence>
<reference evidence="16 17" key="1">
    <citation type="submission" date="2013-11" db="EMBL/GenBank/DDBJ databases">
        <title>Draft genome of the bovine lungworm Dictyocaulus viviparus.</title>
        <authorList>
            <person name="Mitreva M."/>
        </authorList>
    </citation>
    <scope>NUCLEOTIDE SEQUENCE [LARGE SCALE GENOMIC DNA]</scope>
    <source>
        <strain evidence="16 17">HannoverDv2000</strain>
    </source>
</reference>
<keyword evidence="11 13" id="KW-0739">Sodium transport</keyword>
<dbReference type="PANTHER" id="PTHR11690">
    <property type="entry name" value="AMILORIDE-SENSITIVE SODIUM CHANNEL-RELATED"/>
    <property type="match status" value="1"/>
</dbReference>
<evidence type="ECO:0000256" key="3">
    <source>
        <dbReference type="ARBA" id="ARBA00022448"/>
    </source>
</evidence>
<dbReference type="OrthoDB" id="5868919at2759"/>
<dbReference type="EMBL" id="KN716300">
    <property type="protein sequence ID" value="KJH47593.1"/>
    <property type="molecule type" value="Genomic_DNA"/>
</dbReference>
<feature type="transmembrane region" description="Helical" evidence="14">
    <location>
        <begin position="129"/>
        <end position="150"/>
    </location>
</feature>
<evidence type="ECO:0000256" key="2">
    <source>
        <dbReference type="ARBA" id="ARBA00007193"/>
    </source>
</evidence>
<gene>
    <name evidence="16" type="ORF">DICVIV_06300</name>
</gene>
<dbReference type="InterPro" id="IPR054001">
    <property type="entry name" value="Mec-4/10_cyt"/>
</dbReference>
<evidence type="ECO:0000256" key="12">
    <source>
        <dbReference type="ARBA" id="ARBA00023303"/>
    </source>
</evidence>
<dbReference type="Pfam" id="PF22214">
    <property type="entry name" value="Mec-4_10_cyt"/>
    <property type="match status" value="1"/>
</dbReference>
<keyword evidence="3 13" id="KW-0813">Transport</keyword>
<evidence type="ECO:0000256" key="4">
    <source>
        <dbReference type="ARBA" id="ARBA00022461"/>
    </source>
</evidence>
<dbReference type="PANTHER" id="PTHR11690:SF267">
    <property type="entry name" value="DEGENERIN MEC-10"/>
    <property type="match status" value="1"/>
</dbReference>
<dbReference type="GO" id="GO:0005886">
    <property type="term" value="C:plasma membrane"/>
    <property type="evidence" value="ECO:0007669"/>
    <property type="project" value="TreeGrafter"/>
</dbReference>
<feature type="non-terminal residue" evidence="16">
    <location>
        <position position="278"/>
    </location>
</feature>
<evidence type="ECO:0000256" key="1">
    <source>
        <dbReference type="ARBA" id="ARBA00004141"/>
    </source>
</evidence>
<keyword evidence="12 13" id="KW-0407">Ion channel</keyword>
<dbReference type="AlphaFoldDB" id="A0A0D8XSG2"/>
<evidence type="ECO:0000256" key="7">
    <source>
        <dbReference type="ARBA" id="ARBA00023053"/>
    </source>
</evidence>
<sequence length="278" mass="31460">MKFNQNDLDEKANEKSGNSFPNISTYLASDTNFLKAAEIITTFAYGECSNDNDKEIQCDLLKEDGGLEIDPNRLDFKGRIRWHLREFCYKTSSHGIPMLGQAPNMIYRCFLIQKYEDVHRDILSCVFRIVWIILLSGCAFTFIYEAIAVVDKYYRMDKITDIQLKFDTAPFPAITLCNLNPYRDSGIRDEESVNKILNVFNMVMKMAANAGDLDELSKMKITAIGIGNSAKKRNVDDIGTIEPANSVCICEDGECEAEPDKVPTKDDTECICAFDRIS</sequence>
<evidence type="ECO:0000256" key="10">
    <source>
        <dbReference type="ARBA" id="ARBA00023180"/>
    </source>
</evidence>
<evidence type="ECO:0000256" key="6">
    <source>
        <dbReference type="ARBA" id="ARBA00022989"/>
    </source>
</evidence>
<proteinExistence type="inferred from homology"/>
<keyword evidence="7" id="KW-0915">Sodium</keyword>
<evidence type="ECO:0000256" key="14">
    <source>
        <dbReference type="SAM" id="Phobius"/>
    </source>
</evidence>
<keyword evidence="4 13" id="KW-0894">Sodium channel</keyword>
<comment type="similarity">
    <text evidence="2 13">Belongs to the amiloride-sensitive sodium channel (TC 1.A.6) family.</text>
</comment>
<evidence type="ECO:0000313" key="17">
    <source>
        <dbReference type="Proteomes" id="UP000053766"/>
    </source>
</evidence>
<keyword evidence="10" id="KW-0325">Glycoprotein</keyword>
<keyword evidence="5 13" id="KW-0812">Transmembrane</keyword>
<comment type="subcellular location">
    <subcellularLocation>
        <location evidence="1">Membrane</location>
        <topology evidence="1">Multi-pass membrane protein</topology>
    </subcellularLocation>
</comment>
<organism evidence="16 17">
    <name type="scientific">Dictyocaulus viviparus</name>
    <name type="common">Bovine lungworm</name>
    <dbReference type="NCBI Taxonomy" id="29172"/>
    <lineage>
        <taxon>Eukaryota</taxon>
        <taxon>Metazoa</taxon>
        <taxon>Ecdysozoa</taxon>
        <taxon>Nematoda</taxon>
        <taxon>Chromadorea</taxon>
        <taxon>Rhabditida</taxon>
        <taxon>Rhabditina</taxon>
        <taxon>Rhabditomorpha</taxon>
        <taxon>Strongyloidea</taxon>
        <taxon>Metastrongylidae</taxon>
        <taxon>Dictyocaulus</taxon>
    </lineage>
</organism>
<keyword evidence="17" id="KW-1185">Reference proteome</keyword>
<protein>
    <recommendedName>
        <fullName evidence="15">Degenerin mec-4/10 cytosolic domain-containing protein</fullName>
    </recommendedName>
</protein>
<evidence type="ECO:0000313" key="16">
    <source>
        <dbReference type="EMBL" id="KJH47593.1"/>
    </source>
</evidence>
<keyword evidence="6 14" id="KW-1133">Transmembrane helix</keyword>
<evidence type="ECO:0000256" key="9">
    <source>
        <dbReference type="ARBA" id="ARBA00023136"/>
    </source>
</evidence>
<evidence type="ECO:0000256" key="13">
    <source>
        <dbReference type="RuleBase" id="RU000679"/>
    </source>
</evidence>
<dbReference type="GO" id="GO:0015280">
    <property type="term" value="F:ligand-gated sodium channel activity"/>
    <property type="evidence" value="ECO:0007669"/>
    <property type="project" value="TreeGrafter"/>
</dbReference>
<feature type="domain" description="Degenerin mec-4/10 cytosolic" evidence="15">
    <location>
        <begin position="25"/>
        <end position="86"/>
    </location>
</feature>
<dbReference type="Proteomes" id="UP000053766">
    <property type="component" value="Unassembled WGS sequence"/>
</dbReference>
<evidence type="ECO:0000259" key="15">
    <source>
        <dbReference type="Pfam" id="PF22214"/>
    </source>
</evidence>
<dbReference type="PRINTS" id="PR01078">
    <property type="entry name" value="AMINACHANNEL"/>
</dbReference>
<name>A0A0D8XSG2_DICVI</name>
<evidence type="ECO:0000256" key="11">
    <source>
        <dbReference type="ARBA" id="ARBA00023201"/>
    </source>
</evidence>
<dbReference type="InterPro" id="IPR001873">
    <property type="entry name" value="ENaC"/>
</dbReference>
<keyword evidence="9 14" id="KW-0472">Membrane</keyword>